<dbReference type="AlphaFoldDB" id="A0A4S8MWM8"/>
<dbReference type="InterPro" id="IPR039961">
    <property type="entry name" value="Nuo9.5"/>
</dbReference>
<evidence type="ECO:0000256" key="1">
    <source>
        <dbReference type="SAM" id="MobiDB-lite"/>
    </source>
</evidence>
<dbReference type="PANTHER" id="PTHR38488:SF1">
    <property type="entry name" value="OXIDOREDUCTASE 9.5 KDA SUBUNIT, PUTATIVE (AFU_ORTHOLOGUE AFUA_5G08980)-RELATED"/>
    <property type="match status" value="1"/>
</dbReference>
<sequence length="78" mass="8907">MASLFRPFQNSWNFMRRMSHEQPVIYWSCILGGIGPLLVVAVPPIRKSVFGYSPAEAPPQSYPLPNRPRRSVQGYDDE</sequence>
<proteinExistence type="predicted"/>
<accession>A0A4S8MWM8</accession>
<keyword evidence="4" id="KW-1185">Reference proteome</keyword>
<evidence type="ECO:0000256" key="2">
    <source>
        <dbReference type="SAM" id="Phobius"/>
    </source>
</evidence>
<keyword evidence="2" id="KW-0812">Transmembrane</keyword>
<dbReference type="PANTHER" id="PTHR38488">
    <property type="entry name" value="OXIDOREDUCTASE 9.5 KDA SUBUNIT, PUTATIVE (AFU_ORTHOLOGUE AFUA_5G08980)-RELATED"/>
    <property type="match status" value="1"/>
</dbReference>
<organism evidence="3 4">
    <name type="scientific">Dendrothele bispora (strain CBS 962.96)</name>
    <dbReference type="NCBI Taxonomy" id="1314807"/>
    <lineage>
        <taxon>Eukaryota</taxon>
        <taxon>Fungi</taxon>
        <taxon>Dikarya</taxon>
        <taxon>Basidiomycota</taxon>
        <taxon>Agaricomycotina</taxon>
        <taxon>Agaricomycetes</taxon>
        <taxon>Agaricomycetidae</taxon>
        <taxon>Agaricales</taxon>
        <taxon>Agaricales incertae sedis</taxon>
        <taxon>Dendrothele</taxon>
    </lineage>
</organism>
<name>A0A4S8MWM8_DENBC</name>
<feature type="transmembrane region" description="Helical" evidence="2">
    <location>
        <begin position="24"/>
        <end position="42"/>
    </location>
</feature>
<protein>
    <submittedName>
        <fullName evidence="3">N19M, NADH-ubiquinone oxidoreductase 9.5 kDa subunit</fullName>
    </submittedName>
</protein>
<dbReference type="Proteomes" id="UP000297245">
    <property type="component" value="Unassembled WGS sequence"/>
</dbReference>
<keyword evidence="2" id="KW-0472">Membrane</keyword>
<reference evidence="3 4" key="1">
    <citation type="journal article" date="2019" name="Nat. Ecol. Evol.">
        <title>Megaphylogeny resolves global patterns of mushroom evolution.</title>
        <authorList>
            <person name="Varga T."/>
            <person name="Krizsan K."/>
            <person name="Foldi C."/>
            <person name="Dima B."/>
            <person name="Sanchez-Garcia M."/>
            <person name="Sanchez-Ramirez S."/>
            <person name="Szollosi G.J."/>
            <person name="Szarkandi J.G."/>
            <person name="Papp V."/>
            <person name="Albert L."/>
            <person name="Andreopoulos W."/>
            <person name="Angelini C."/>
            <person name="Antonin V."/>
            <person name="Barry K.W."/>
            <person name="Bougher N.L."/>
            <person name="Buchanan P."/>
            <person name="Buyck B."/>
            <person name="Bense V."/>
            <person name="Catcheside P."/>
            <person name="Chovatia M."/>
            <person name="Cooper J."/>
            <person name="Damon W."/>
            <person name="Desjardin D."/>
            <person name="Finy P."/>
            <person name="Geml J."/>
            <person name="Haridas S."/>
            <person name="Hughes K."/>
            <person name="Justo A."/>
            <person name="Karasinski D."/>
            <person name="Kautmanova I."/>
            <person name="Kiss B."/>
            <person name="Kocsube S."/>
            <person name="Kotiranta H."/>
            <person name="LaButti K.M."/>
            <person name="Lechner B.E."/>
            <person name="Liimatainen K."/>
            <person name="Lipzen A."/>
            <person name="Lukacs Z."/>
            <person name="Mihaltcheva S."/>
            <person name="Morgado L.N."/>
            <person name="Niskanen T."/>
            <person name="Noordeloos M.E."/>
            <person name="Ohm R.A."/>
            <person name="Ortiz-Santana B."/>
            <person name="Ovrebo C."/>
            <person name="Racz N."/>
            <person name="Riley R."/>
            <person name="Savchenko A."/>
            <person name="Shiryaev A."/>
            <person name="Soop K."/>
            <person name="Spirin V."/>
            <person name="Szebenyi C."/>
            <person name="Tomsovsky M."/>
            <person name="Tulloss R.E."/>
            <person name="Uehling J."/>
            <person name="Grigoriev I.V."/>
            <person name="Vagvolgyi C."/>
            <person name="Papp T."/>
            <person name="Martin F.M."/>
            <person name="Miettinen O."/>
            <person name="Hibbett D.S."/>
            <person name="Nagy L.G."/>
        </authorList>
    </citation>
    <scope>NUCLEOTIDE SEQUENCE [LARGE SCALE GENOMIC DNA]</scope>
    <source>
        <strain evidence="3 4">CBS 962.96</strain>
    </source>
</reference>
<feature type="region of interest" description="Disordered" evidence="1">
    <location>
        <begin position="54"/>
        <end position="78"/>
    </location>
</feature>
<keyword evidence="3" id="KW-0830">Ubiquinone</keyword>
<dbReference type="OrthoDB" id="2093409at2759"/>
<evidence type="ECO:0000313" key="4">
    <source>
        <dbReference type="Proteomes" id="UP000297245"/>
    </source>
</evidence>
<evidence type="ECO:0000313" key="3">
    <source>
        <dbReference type="EMBL" id="THV07441.1"/>
    </source>
</evidence>
<dbReference type="EMBL" id="ML179038">
    <property type="protein sequence ID" value="THV07441.1"/>
    <property type="molecule type" value="Genomic_DNA"/>
</dbReference>
<feature type="compositionally biased region" description="Pro residues" evidence="1">
    <location>
        <begin position="56"/>
        <end position="66"/>
    </location>
</feature>
<dbReference type="CDD" id="cd22903">
    <property type="entry name" value="NI9M"/>
    <property type="match status" value="1"/>
</dbReference>
<gene>
    <name evidence="3" type="ORF">K435DRAFT_772749</name>
</gene>
<keyword evidence="2" id="KW-1133">Transmembrane helix</keyword>